<evidence type="ECO:0000313" key="2">
    <source>
        <dbReference type="EMBL" id="TKS16541.1"/>
    </source>
</evidence>
<dbReference type="EMBL" id="RCHU01000058">
    <property type="protein sequence ID" value="TKS16541.1"/>
    <property type="molecule type" value="Genomic_DNA"/>
</dbReference>
<dbReference type="AlphaFoldDB" id="A0A4U5R099"/>
<reference evidence="2" key="1">
    <citation type="submission" date="2018-10" db="EMBL/GenBank/DDBJ databases">
        <title>Population genomic analysis revealed the cold adaptation of white poplar.</title>
        <authorList>
            <person name="Liu Y.-J."/>
        </authorList>
    </citation>
    <scope>NUCLEOTIDE SEQUENCE [LARGE SCALE GENOMIC DNA]</scope>
    <source>
        <strain evidence="2">PAL-ZL1</strain>
    </source>
</reference>
<sequence>MSIRGNIFSFCAPQNGINSQLLFQDDPLRFNCTGPPPQQQQQRRVGSQKLGNSPIFPRNVYQREPQGTSGDDTDGEDDEDDEEDDEEEVDDVDGGDGISGEMVKDGIGGGGGLGQTGNNAVTIAEADGEMYYSQYLQGTGGSVLVERIWVWKMAVDFLEGRRFQHFSSESGDSLRAILSAPVTGALMDDAMILPCGHSFGAGGMQHVIRMLSDMLSRHFSGRRGVYNLSLIQKGSERGLTRTKVVMAIQGSWIHSQGRGVQFPFAVTDRVYYKVFSKAPVFPLRFGALPQVNSILDGRGCSFLSLRR</sequence>
<dbReference type="STRING" id="43335.A0A4U5R099"/>
<organism evidence="2">
    <name type="scientific">Populus alba</name>
    <name type="common">White poplar</name>
    <dbReference type="NCBI Taxonomy" id="43335"/>
    <lineage>
        <taxon>Eukaryota</taxon>
        <taxon>Viridiplantae</taxon>
        <taxon>Streptophyta</taxon>
        <taxon>Embryophyta</taxon>
        <taxon>Tracheophyta</taxon>
        <taxon>Spermatophyta</taxon>
        <taxon>Magnoliopsida</taxon>
        <taxon>eudicotyledons</taxon>
        <taxon>Gunneridae</taxon>
        <taxon>Pentapetalae</taxon>
        <taxon>rosids</taxon>
        <taxon>fabids</taxon>
        <taxon>Malpighiales</taxon>
        <taxon>Salicaceae</taxon>
        <taxon>Saliceae</taxon>
        <taxon>Populus</taxon>
    </lineage>
</organism>
<evidence type="ECO:0000256" key="1">
    <source>
        <dbReference type="SAM" id="MobiDB-lite"/>
    </source>
</evidence>
<proteinExistence type="predicted"/>
<dbReference type="PANTHER" id="PTHR33644">
    <property type="entry name" value="U-BOX DOMAIN-CONTAINING PROTEIN 62-RELATED"/>
    <property type="match status" value="1"/>
</dbReference>
<protein>
    <submittedName>
        <fullName evidence="2">Uncharacterized protein</fullName>
    </submittedName>
</protein>
<gene>
    <name evidence="2" type="ORF">D5086_0000021890</name>
</gene>
<feature type="compositionally biased region" description="Acidic residues" evidence="1">
    <location>
        <begin position="71"/>
        <end position="94"/>
    </location>
</feature>
<comment type="caution">
    <text evidence="2">The sequence shown here is derived from an EMBL/GenBank/DDBJ whole genome shotgun (WGS) entry which is preliminary data.</text>
</comment>
<feature type="compositionally biased region" description="Gly residues" evidence="1">
    <location>
        <begin position="106"/>
        <end position="115"/>
    </location>
</feature>
<feature type="region of interest" description="Disordered" evidence="1">
    <location>
        <begin position="28"/>
        <end position="115"/>
    </location>
</feature>
<accession>A0A4U5R099</accession>
<name>A0A4U5R099_POPAL</name>
<dbReference type="PANTHER" id="PTHR33644:SF5">
    <property type="entry name" value="U-BOX DOMAIN-CONTAINING PROTEIN 62"/>
    <property type="match status" value="1"/>
</dbReference>